<reference evidence="1" key="1">
    <citation type="submission" date="2022-07" db="EMBL/GenBank/DDBJ databases">
        <title>Pseudomonas nunamit sp. nov. an antifungal species isolated from Greenland.</title>
        <authorList>
            <person name="Ntana F."/>
            <person name="Hennessy R.C."/>
            <person name="Zervas A."/>
            <person name="Stougaard P."/>
        </authorList>
    </citation>
    <scope>NUCLEOTIDE SEQUENCE</scope>
    <source>
        <strain evidence="1">In5</strain>
    </source>
</reference>
<proteinExistence type="predicted"/>
<keyword evidence="2" id="KW-1185">Reference proteome</keyword>
<dbReference type="Proteomes" id="UP001059607">
    <property type="component" value="Chromosome"/>
</dbReference>
<name>A0ABY5EL41_9PSED</name>
<dbReference type="PROSITE" id="PS51257">
    <property type="entry name" value="PROKAR_LIPOPROTEIN"/>
    <property type="match status" value="1"/>
</dbReference>
<evidence type="ECO:0000313" key="2">
    <source>
        <dbReference type="Proteomes" id="UP001059607"/>
    </source>
</evidence>
<dbReference type="RefSeq" id="WP_083471296.1">
    <property type="nucleotide sequence ID" value="NZ_CP101125.1"/>
</dbReference>
<dbReference type="EMBL" id="CP101125">
    <property type="protein sequence ID" value="UTO16364.1"/>
    <property type="molecule type" value="Genomic_DNA"/>
</dbReference>
<protein>
    <submittedName>
        <fullName evidence="1">YXWGXW repeat-containing protein</fullName>
    </submittedName>
</protein>
<gene>
    <name evidence="1" type="ORF">NK667_08430</name>
</gene>
<sequence>MSRLFKTTMIAGLMAITLSGCVIEPARPHRPPPRVEMVPVMPAPGYHWVAGQYRWSHNEWVWVPGHWKGY</sequence>
<organism evidence="1 2">
    <name type="scientific">Pseudomonas nunensis</name>
    <dbReference type="NCBI Taxonomy" id="2961896"/>
    <lineage>
        <taxon>Bacteria</taxon>
        <taxon>Pseudomonadati</taxon>
        <taxon>Pseudomonadota</taxon>
        <taxon>Gammaproteobacteria</taxon>
        <taxon>Pseudomonadales</taxon>
        <taxon>Pseudomonadaceae</taxon>
        <taxon>Pseudomonas</taxon>
    </lineage>
</organism>
<accession>A0ABY5EL41</accession>
<evidence type="ECO:0000313" key="1">
    <source>
        <dbReference type="EMBL" id="UTO16364.1"/>
    </source>
</evidence>